<dbReference type="Proteomes" id="UP001159363">
    <property type="component" value="Chromosome 3"/>
</dbReference>
<comment type="caution">
    <text evidence="1">The sequence shown here is derived from an EMBL/GenBank/DDBJ whole genome shotgun (WGS) entry which is preliminary data.</text>
</comment>
<dbReference type="EMBL" id="JARBHB010000003">
    <property type="protein sequence ID" value="KAJ8891283.1"/>
    <property type="molecule type" value="Genomic_DNA"/>
</dbReference>
<sequence length="229" mass="26674">MYHKSILKPQVLGNNTIKDIISEENWAIRERNKRTAYVCGLVNFNLPKTIRRRTENAQKQLNRSVTHSFYSKINGERKNGVEIALTGSDTCEGKNTNLHVASTFLTVQGNPNHEKVDRLLKGPLLLRKKDENGDPFSGLNAKWLRYIKKFDIIQFENSLRENEFKSLSFIRREQTNAVHRPERCYTTLSQIMKEKKQHILDLLSLIPEVFPQFYRNLKIAQGSRKFIVT</sequence>
<protein>
    <submittedName>
        <fullName evidence="1">Uncharacterized protein</fullName>
    </submittedName>
</protein>
<proteinExistence type="predicted"/>
<evidence type="ECO:0000313" key="2">
    <source>
        <dbReference type="Proteomes" id="UP001159363"/>
    </source>
</evidence>
<organism evidence="1 2">
    <name type="scientific">Dryococelus australis</name>
    <dbReference type="NCBI Taxonomy" id="614101"/>
    <lineage>
        <taxon>Eukaryota</taxon>
        <taxon>Metazoa</taxon>
        <taxon>Ecdysozoa</taxon>
        <taxon>Arthropoda</taxon>
        <taxon>Hexapoda</taxon>
        <taxon>Insecta</taxon>
        <taxon>Pterygota</taxon>
        <taxon>Neoptera</taxon>
        <taxon>Polyneoptera</taxon>
        <taxon>Phasmatodea</taxon>
        <taxon>Verophasmatodea</taxon>
        <taxon>Anareolatae</taxon>
        <taxon>Phasmatidae</taxon>
        <taxon>Eurycanthinae</taxon>
        <taxon>Dryococelus</taxon>
    </lineage>
</organism>
<evidence type="ECO:0000313" key="1">
    <source>
        <dbReference type="EMBL" id="KAJ8891283.1"/>
    </source>
</evidence>
<accession>A0ABQ9I3Q2</accession>
<reference evidence="1 2" key="1">
    <citation type="submission" date="2023-02" db="EMBL/GenBank/DDBJ databases">
        <title>LHISI_Scaffold_Assembly.</title>
        <authorList>
            <person name="Stuart O.P."/>
            <person name="Cleave R."/>
            <person name="Magrath M.J.L."/>
            <person name="Mikheyev A.S."/>
        </authorList>
    </citation>
    <scope>NUCLEOTIDE SEQUENCE [LARGE SCALE GENOMIC DNA]</scope>
    <source>
        <strain evidence="1">Daus_M_001</strain>
        <tissue evidence="1">Leg muscle</tissue>
    </source>
</reference>
<gene>
    <name evidence="1" type="ORF">PR048_010799</name>
</gene>
<name>A0ABQ9I3Q2_9NEOP</name>
<keyword evidence="2" id="KW-1185">Reference proteome</keyword>